<feature type="coiled-coil region" evidence="1">
    <location>
        <begin position="203"/>
        <end position="258"/>
    </location>
</feature>
<sequence length="338" mass="40133">MQMLFLNSLEKKVGEDRVRSAQVSIGEDQGRWFVAWQETKEDGTLHHEDWYEGTGWEEMMTVFREQMMSKQSGGFQPMLDVVMLPELASLDSRSAQVQLLHYYSEFHSNEALYEELRQWRLKQANKEGRAPYLVATNRLLRLICTFLPQTVDELRQLPGLGANKATLYGEELIGFTQMYTQSQPFPLHWVEAEINPVQFNAWLQHEKERKRQVEQSKQEQKRKLLEAITRGDGLEDLREQTQLQRRELMLLMEELDREGYDLEPYIVTLLQDVPTEEQEIAWAAFELQGDRYLKPILQTLYKDQEEMDYETRDRIYEWLRLLRMKFRRAQGISRAEAV</sequence>
<gene>
    <name evidence="3" type="ORF">CF651_09315</name>
</gene>
<accession>A0A229UTF6</accession>
<dbReference type="Proteomes" id="UP000215509">
    <property type="component" value="Unassembled WGS sequence"/>
</dbReference>
<keyword evidence="4" id="KW-1185">Reference proteome</keyword>
<dbReference type="GO" id="GO:0003676">
    <property type="term" value="F:nucleic acid binding"/>
    <property type="evidence" value="ECO:0007669"/>
    <property type="project" value="InterPro"/>
</dbReference>
<dbReference type="RefSeq" id="WP_094014587.1">
    <property type="nucleotide sequence ID" value="NZ_NMQW01000013.1"/>
</dbReference>
<evidence type="ECO:0000259" key="2">
    <source>
        <dbReference type="PROSITE" id="PS50967"/>
    </source>
</evidence>
<dbReference type="EMBL" id="NMQW01000013">
    <property type="protein sequence ID" value="OXM86640.1"/>
    <property type="molecule type" value="Genomic_DNA"/>
</dbReference>
<evidence type="ECO:0000313" key="4">
    <source>
        <dbReference type="Proteomes" id="UP000215509"/>
    </source>
</evidence>
<dbReference type="Pfam" id="PF00570">
    <property type="entry name" value="HRDC"/>
    <property type="match status" value="1"/>
</dbReference>
<evidence type="ECO:0000313" key="3">
    <source>
        <dbReference type="EMBL" id="OXM86640.1"/>
    </source>
</evidence>
<proteinExistence type="predicted"/>
<evidence type="ECO:0000256" key="1">
    <source>
        <dbReference type="SAM" id="Coils"/>
    </source>
</evidence>
<reference evidence="3 4" key="1">
    <citation type="submission" date="2017-07" db="EMBL/GenBank/DDBJ databases">
        <title>Genome sequencing and assembly of Paenibacillus rigui.</title>
        <authorList>
            <person name="Mayilraj S."/>
        </authorList>
    </citation>
    <scope>NUCLEOTIDE SEQUENCE [LARGE SCALE GENOMIC DNA]</scope>
    <source>
        <strain evidence="3 4">JCM 16352</strain>
    </source>
</reference>
<dbReference type="OrthoDB" id="26793at2"/>
<organism evidence="3 4">
    <name type="scientific">Paenibacillus rigui</name>
    <dbReference type="NCBI Taxonomy" id="554312"/>
    <lineage>
        <taxon>Bacteria</taxon>
        <taxon>Bacillati</taxon>
        <taxon>Bacillota</taxon>
        <taxon>Bacilli</taxon>
        <taxon>Bacillales</taxon>
        <taxon>Paenibacillaceae</taxon>
        <taxon>Paenibacillus</taxon>
    </lineage>
</organism>
<dbReference type="SMART" id="SM00341">
    <property type="entry name" value="HRDC"/>
    <property type="match status" value="1"/>
</dbReference>
<dbReference type="GO" id="GO:0000166">
    <property type="term" value="F:nucleotide binding"/>
    <property type="evidence" value="ECO:0007669"/>
    <property type="project" value="InterPro"/>
</dbReference>
<feature type="domain" description="HRDC" evidence="2">
    <location>
        <begin position="106"/>
        <end position="186"/>
    </location>
</feature>
<dbReference type="AlphaFoldDB" id="A0A229UTF6"/>
<dbReference type="InterPro" id="IPR002121">
    <property type="entry name" value="HRDC_dom"/>
</dbReference>
<dbReference type="Gene3D" id="1.10.150.80">
    <property type="entry name" value="HRDC domain"/>
    <property type="match status" value="1"/>
</dbReference>
<dbReference type="InterPro" id="IPR044876">
    <property type="entry name" value="HRDC_dom_sf"/>
</dbReference>
<protein>
    <submittedName>
        <fullName evidence="3">Aldolase</fullName>
    </submittedName>
</protein>
<name>A0A229UTF6_9BACL</name>
<comment type="caution">
    <text evidence="3">The sequence shown here is derived from an EMBL/GenBank/DDBJ whole genome shotgun (WGS) entry which is preliminary data.</text>
</comment>
<dbReference type="SUPFAM" id="SSF47819">
    <property type="entry name" value="HRDC-like"/>
    <property type="match status" value="1"/>
</dbReference>
<keyword evidence="1" id="KW-0175">Coiled coil</keyword>
<dbReference type="PROSITE" id="PS50967">
    <property type="entry name" value="HRDC"/>
    <property type="match status" value="1"/>
</dbReference>
<dbReference type="InterPro" id="IPR010997">
    <property type="entry name" value="HRDC-like_sf"/>
</dbReference>